<dbReference type="Pfam" id="PF00903">
    <property type="entry name" value="Glyoxalase"/>
    <property type="match status" value="1"/>
</dbReference>
<dbReference type="SUPFAM" id="SSF54593">
    <property type="entry name" value="Glyoxalase/Bleomycin resistance protein/Dihydroxybiphenyl dioxygenase"/>
    <property type="match status" value="1"/>
</dbReference>
<feature type="domain" description="VOC" evidence="9">
    <location>
        <begin position="6"/>
        <end position="143"/>
    </location>
</feature>
<keyword evidence="6 8" id="KW-0560">Oxidoreductase</keyword>
<accession>A0ABZ1I151</accession>
<evidence type="ECO:0000256" key="3">
    <source>
        <dbReference type="ARBA" id="ARBA00022723"/>
    </source>
</evidence>
<keyword evidence="5 8" id="KW-0223">Dioxygenase</keyword>
<evidence type="ECO:0000256" key="5">
    <source>
        <dbReference type="ARBA" id="ARBA00022964"/>
    </source>
</evidence>
<evidence type="ECO:0000313" key="10">
    <source>
        <dbReference type="EMBL" id="WSE27379.1"/>
    </source>
</evidence>
<protein>
    <submittedName>
        <fullName evidence="10">VOC family protein</fullName>
    </submittedName>
</protein>
<evidence type="ECO:0000256" key="4">
    <source>
        <dbReference type="ARBA" id="ARBA00022797"/>
    </source>
</evidence>
<keyword evidence="3" id="KW-0479">Metal-binding</keyword>
<dbReference type="RefSeq" id="WP_326566391.1">
    <property type="nucleotide sequence ID" value="NZ_CP142149.1"/>
</dbReference>
<evidence type="ECO:0000256" key="2">
    <source>
        <dbReference type="ARBA" id="ARBA00008784"/>
    </source>
</evidence>
<dbReference type="InterPro" id="IPR000486">
    <property type="entry name" value="Xdiol_ring_cleave_dOase_1/2"/>
</dbReference>
<dbReference type="Gene3D" id="3.10.180.10">
    <property type="entry name" value="2,3-Dihydroxybiphenyl 1,2-Dioxygenase, domain 1"/>
    <property type="match status" value="1"/>
</dbReference>
<evidence type="ECO:0000256" key="7">
    <source>
        <dbReference type="ARBA" id="ARBA00023004"/>
    </source>
</evidence>
<comment type="similarity">
    <text evidence="2 8">Belongs to the extradiol ring-cleavage dioxygenase family.</text>
</comment>
<organism evidence="10 11">
    <name type="scientific">Amycolatopsis rhabdoformis</name>
    <dbReference type="NCBI Taxonomy" id="1448059"/>
    <lineage>
        <taxon>Bacteria</taxon>
        <taxon>Bacillati</taxon>
        <taxon>Actinomycetota</taxon>
        <taxon>Actinomycetes</taxon>
        <taxon>Pseudonocardiales</taxon>
        <taxon>Pseudonocardiaceae</taxon>
        <taxon>Amycolatopsis</taxon>
    </lineage>
</organism>
<evidence type="ECO:0000259" key="9">
    <source>
        <dbReference type="PROSITE" id="PS51819"/>
    </source>
</evidence>
<evidence type="ECO:0000256" key="6">
    <source>
        <dbReference type="ARBA" id="ARBA00023002"/>
    </source>
</evidence>
<evidence type="ECO:0000256" key="8">
    <source>
        <dbReference type="RuleBase" id="RU000683"/>
    </source>
</evidence>
<dbReference type="PROSITE" id="PS00082">
    <property type="entry name" value="EXTRADIOL_DIOXYGENAS"/>
    <property type="match status" value="1"/>
</dbReference>
<dbReference type="EMBL" id="CP142149">
    <property type="protein sequence ID" value="WSE27379.1"/>
    <property type="molecule type" value="Genomic_DNA"/>
</dbReference>
<dbReference type="InterPro" id="IPR037523">
    <property type="entry name" value="VOC_core"/>
</dbReference>
<dbReference type="InterPro" id="IPR029068">
    <property type="entry name" value="Glyas_Bleomycin-R_OHBP_Dase"/>
</dbReference>
<gene>
    <name evidence="10" type="ORF">VSH64_31545</name>
</gene>
<keyword evidence="7 8" id="KW-0408">Iron</keyword>
<dbReference type="InterPro" id="IPR004360">
    <property type="entry name" value="Glyas_Fos-R_dOase_dom"/>
</dbReference>
<name>A0ABZ1I151_9PSEU</name>
<proteinExistence type="inferred from homology"/>
<dbReference type="PROSITE" id="PS51819">
    <property type="entry name" value="VOC"/>
    <property type="match status" value="1"/>
</dbReference>
<evidence type="ECO:0000313" key="11">
    <source>
        <dbReference type="Proteomes" id="UP001330812"/>
    </source>
</evidence>
<keyword evidence="11" id="KW-1185">Reference proteome</keyword>
<comment type="cofactor">
    <cofactor evidence="1 8">
        <name>Fe(2+)</name>
        <dbReference type="ChEBI" id="CHEBI:29033"/>
    </cofactor>
</comment>
<evidence type="ECO:0000256" key="1">
    <source>
        <dbReference type="ARBA" id="ARBA00001954"/>
    </source>
</evidence>
<sequence>MASPAKLSHVVLYSRQLPAMRDWYVNTLEGRVVHETPGLVFLTYDDEHHRIAIADPTTAIPDTEIADLVGAPKNDLTPEDLAELPLHGLAHVAFTYHSLQDLLETWERLDADGVQPVLAINHGPTTSVYYADPDGNQLELQIDNFPTTEEGTAFMQSESFARNSFGVVFDPAALLAELRAGKSQPELTVPTW</sequence>
<reference evidence="10 11" key="1">
    <citation type="journal article" date="2015" name="Int. J. Syst. Evol. Microbiol.">
        <title>Amycolatopsis rhabdoformis sp. nov., an actinomycete isolated from a tropical forest soil.</title>
        <authorList>
            <person name="Souza W.R."/>
            <person name="Silva R.E."/>
            <person name="Goodfellow M."/>
            <person name="Busarakam K."/>
            <person name="Figueiro F.S."/>
            <person name="Ferreira D."/>
            <person name="Rodrigues-Filho E."/>
            <person name="Moraes L.A.B."/>
            <person name="Zucchi T.D."/>
        </authorList>
    </citation>
    <scope>NUCLEOTIDE SEQUENCE [LARGE SCALE GENOMIC DNA]</scope>
    <source>
        <strain evidence="10 11">NCIMB 14900</strain>
    </source>
</reference>
<dbReference type="Proteomes" id="UP001330812">
    <property type="component" value="Chromosome"/>
</dbReference>
<keyword evidence="4 8" id="KW-0058">Aromatic hydrocarbons catabolism</keyword>